<evidence type="ECO:0008006" key="3">
    <source>
        <dbReference type="Google" id="ProtNLM"/>
    </source>
</evidence>
<dbReference type="EMBL" id="SRMP02000010">
    <property type="protein sequence ID" value="MFN0291210.1"/>
    <property type="molecule type" value="Genomic_DNA"/>
</dbReference>
<evidence type="ECO:0000313" key="1">
    <source>
        <dbReference type="EMBL" id="MFN0291210.1"/>
    </source>
</evidence>
<gene>
    <name evidence="1" type="ORF">E5L68_007385</name>
</gene>
<name>A0ABW9JFQ1_9SPHI</name>
<protein>
    <recommendedName>
        <fullName evidence="3">Lipoprotein</fullName>
    </recommendedName>
</protein>
<proteinExistence type="predicted"/>
<dbReference type="RefSeq" id="WP_138730419.1">
    <property type="nucleotide sequence ID" value="NZ_SRMP02000010.1"/>
</dbReference>
<dbReference type="Proteomes" id="UP001517367">
    <property type="component" value="Unassembled WGS sequence"/>
</dbReference>
<keyword evidence="2" id="KW-1185">Reference proteome</keyword>
<organism evidence="1 2">
    <name type="scientific">Pedobacter helvus</name>
    <dbReference type="NCBI Taxonomy" id="2563444"/>
    <lineage>
        <taxon>Bacteria</taxon>
        <taxon>Pseudomonadati</taxon>
        <taxon>Bacteroidota</taxon>
        <taxon>Sphingobacteriia</taxon>
        <taxon>Sphingobacteriales</taxon>
        <taxon>Sphingobacteriaceae</taxon>
        <taxon>Pedobacter</taxon>
    </lineage>
</organism>
<comment type="caution">
    <text evidence="1">The sequence shown here is derived from an EMBL/GenBank/DDBJ whole genome shotgun (WGS) entry which is preliminary data.</text>
</comment>
<reference evidence="1 2" key="1">
    <citation type="submission" date="2024-12" db="EMBL/GenBank/DDBJ databases">
        <authorList>
            <person name="Hu S."/>
        </authorList>
    </citation>
    <scope>NUCLEOTIDE SEQUENCE [LARGE SCALE GENOMIC DNA]</scope>
    <source>
        <strain evidence="1 2">P-25</strain>
    </source>
</reference>
<accession>A0ABW9JFQ1</accession>
<sequence>MYYSSFCKTTSVIILLTLCIIGSGCQNRLKEPEITTIRGRAFLQPIDKKLSLALAPTTYIIINFIDSAYCDIEYKGYRRLTASRKYSIDTNDVFKIFNPVNDKVRTYKIIRGENETFIGDEDNTKLYKIISADSLNHYPRSSSLRRAEFLYPALDDKERVNGAEDRYVNENGMLRNIPHPLRAEVRKINIFNLF</sequence>
<evidence type="ECO:0000313" key="2">
    <source>
        <dbReference type="Proteomes" id="UP001517367"/>
    </source>
</evidence>